<comment type="caution">
    <text evidence="1">The sequence shown here is derived from an EMBL/GenBank/DDBJ whole genome shotgun (WGS) entry which is preliminary data.</text>
</comment>
<dbReference type="Proteomes" id="UP000078543">
    <property type="component" value="Unassembled WGS sequence"/>
</dbReference>
<evidence type="ECO:0000313" key="2">
    <source>
        <dbReference type="Proteomes" id="UP000078543"/>
    </source>
</evidence>
<dbReference type="OrthoDB" id="7346035at2"/>
<protein>
    <submittedName>
        <fullName evidence="1">Uncharacterized protein</fullName>
    </submittedName>
</protein>
<dbReference type="STRING" id="1437059.A6A05_07040"/>
<gene>
    <name evidence="1" type="ORF">A6A05_07040</name>
</gene>
<sequence length="162" mass="17419">MSEIKHVVIGGMYLPLDVEALESLPINPGGVIQFTFLYANISFAARYDEGEHGGRLRLVGDVGPLPYSAESPEARAGLAQIIRAANDVLGPCFRTAQGRILLGADASIARPVTAVSLIAQVAASLIPAKPYLDVISVYVRPPLEMARPGTSSVRPEWRRRRA</sequence>
<proteinExistence type="predicted"/>
<dbReference type="RefSeq" id="WP_068497349.1">
    <property type="nucleotide sequence ID" value="NZ_LWQU01000054.1"/>
</dbReference>
<accession>A0A178MZ46</accession>
<name>A0A178MZ46_9PROT</name>
<organism evidence="1 2">
    <name type="scientific">Magnetospirillum moscoviense</name>
    <dbReference type="NCBI Taxonomy" id="1437059"/>
    <lineage>
        <taxon>Bacteria</taxon>
        <taxon>Pseudomonadati</taxon>
        <taxon>Pseudomonadota</taxon>
        <taxon>Alphaproteobacteria</taxon>
        <taxon>Rhodospirillales</taxon>
        <taxon>Rhodospirillaceae</taxon>
        <taxon>Magnetospirillum</taxon>
    </lineage>
</organism>
<reference evidence="1 2" key="1">
    <citation type="submission" date="2016-04" db="EMBL/GenBank/DDBJ databases">
        <title>Draft genome sequence of freshwater magnetotactic bacteria Magnetospirillum marisnigri SP-1 and Magnetospirillum moscoviense BB-1.</title>
        <authorList>
            <person name="Koziaeva V."/>
            <person name="Dziuba M.V."/>
            <person name="Ivanov T.M."/>
            <person name="Kuznetsov B."/>
            <person name="Grouzdev D.S."/>
        </authorList>
    </citation>
    <scope>NUCLEOTIDE SEQUENCE [LARGE SCALE GENOMIC DNA]</scope>
    <source>
        <strain evidence="1 2">BB-1</strain>
    </source>
</reference>
<dbReference type="EMBL" id="LWQU01000054">
    <property type="protein sequence ID" value="OAN60956.1"/>
    <property type="molecule type" value="Genomic_DNA"/>
</dbReference>
<keyword evidence="2" id="KW-1185">Reference proteome</keyword>
<dbReference type="AlphaFoldDB" id="A0A178MZ46"/>
<evidence type="ECO:0000313" key="1">
    <source>
        <dbReference type="EMBL" id="OAN60956.1"/>
    </source>
</evidence>